<dbReference type="GO" id="GO:0016616">
    <property type="term" value="F:oxidoreductase activity, acting on the CH-OH group of donors, NAD or NADP as acceptor"/>
    <property type="evidence" value="ECO:0007669"/>
    <property type="project" value="InterPro"/>
</dbReference>
<protein>
    <recommendedName>
        <fullName evidence="9">3-phosphoglycerate dehydrogenase</fullName>
    </recommendedName>
</protein>
<dbReference type="PANTHER" id="PTHR43761">
    <property type="entry name" value="D-ISOMER SPECIFIC 2-HYDROXYACID DEHYDROGENASE FAMILY PROTEIN (AFU_ORTHOLOGUE AFUA_1G13630)"/>
    <property type="match status" value="1"/>
</dbReference>
<evidence type="ECO:0000256" key="2">
    <source>
        <dbReference type="ARBA" id="ARBA00023002"/>
    </source>
</evidence>
<dbReference type="InterPro" id="IPR029752">
    <property type="entry name" value="D-isomer_DH_CS1"/>
</dbReference>
<dbReference type="InterPro" id="IPR006139">
    <property type="entry name" value="D-isomer_2_OHA_DH_cat_dom"/>
</dbReference>
<name>A0A415E6T9_9FIRM</name>
<sequence>MTKQITKTEKTEACNMKICLIDAGIFIEKPELLKPLEAAGDVQVFDGIPASLEEVVERAGDAEIIAFALMQFTNEMLDNLPKLKTLQFIGTGVWNFVDVEYAESKGIKVLNIDGYGSNAVAEYAVAMTMALAKKITRADQVIKDQNWTIDGLQGIEIAGSTVGVVGTGSIGKLVAEKFLALGAKVIACDLYENTQLKEKYGVEYISMEEIFMRSDIITLHMKATKENENIVDRKLLEITKKGALLINVARAELVNTEDLYKALLAGSLGGAAIDVYDSEPPKPKDYLLGKLQNVIATPHMAYYTQEASDNSIKMAVSSILASL</sequence>
<evidence type="ECO:0000259" key="5">
    <source>
        <dbReference type="Pfam" id="PF00389"/>
    </source>
</evidence>
<dbReference type="Gene3D" id="3.40.50.720">
    <property type="entry name" value="NAD(P)-binding Rossmann-like Domain"/>
    <property type="match status" value="2"/>
</dbReference>
<proteinExistence type="inferred from homology"/>
<evidence type="ECO:0000259" key="6">
    <source>
        <dbReference type="Pfam" id="PF02826"/>
    </source>
</evidence>
<evidence type="ECO:0000256" key="4">
    <source>
        <dbReference type="RuleBase" id="RU003719"/>
    </source>
</evidence>
<feature type="domain" description="D-isomer specific 2-hydroxyacid dehydrogenase NAD-binding" evidence="6">
    <location>
        <begin position="125"/>
        <end position="301"/>
    </location>
</feature>
<evidence type="ECO:0000256" key="3">
    <source>
        <dbReference type="ARBA" id="ARBA00023027"/>
    </source>
</evidence>
<dbReference type="OrthoDB" id="9805416at2"/>
<keyword evidence="8" id="KW-1185">Reference proteome</keyword>
<gene>
    <name evidence="7" type="ORF">DW099_02615</name>
</gene>
<dbReference type="Proteomes" id="UP000284841">
    <property type="component" value="Unassembled WGS sequence"/>
</dbReference>
<organism evidence="7 8">
    <name type="scientific">Emergencia timonensis</name>
    <dbReference type="NCBI Taxonomy" id="1776384"/>
    <lineage>
        <taxon>Bacteria</taxon>
        <taxon>Bacillati</taxon>
        <taxon>Bacillota</taxon>
        <taxon>Clostridia</taxon>
        <taxon>Peptostreptococcales</taxon>
        <taxon>Anaerovoracaceae</taxon>
        <taxon>Emergencia</taxon>
    </lineage>
</organism>
<accession>A0A415E6T9</accession>
<dbReference type="AlphaFoldDB" id="A0A415E6T9"/>
<evidence type="ECO:0000256" key="1">
    <source>
        <dbReference type="ARBA" id="ARBA00005854"/>
    </source>
</evidence>
<dbReference type="GO" id="GO:0051287">
    <property type="term" value="F:NAD binding"/>
    <property type="evidence" value="ECO:0007669"/>
    <property type="project" value="InterPro"/>
</dbReference>
<evidence type="ECO:0000313" key="8">
    <source>
        <dbReference type="Proteomes" id="UP000284841"/>
    </source>
</evidence>
<keyword evidence="3" id="KW-0520">NAD</keyword>
<evidence type="ECO:0000313" key="7">
    <source>
        <dbReference type="EMBL" id="RHJ89486.1"/>
    </source>
</evidence>
<evidence type="ECO:0008006" key="9">
    <source>
        <dbReference type="Google" id="ProtNLM"/>
    </source>
</evidence>
<comment type="caution">
    <text evidence="7">The sequence shown here is derived from an EMBL/GenBank/DDBJ whole genome shotgun (WGS) entry which is preliminary data.</text>
</comment>
<dbReference type="Pfam" id="PF00389">
    <property type="entry name" value="2-Hacid_dh"/>
    <property type="match status" value="1"/>
</dbReference>
<dbReference type="InterPro" id="IPR006140">
    <property type="entry name" value="D-isomer_DH_NAD-bd"/>
</dbReference>
<dbReference type="PROSITE" id="PS00065">
    <property type="entry name" value="D_2_HYDROXYACID_DH_1"/>
    <property type="match status" value="1"/>
</dbReference>
<dbReference type="SUPFAM" id="SSF52283">
    <property type="entry name" value="Formate/glycerate dehydrogenase catalytic domain-like"/>
    <property type="match status" value="1"/>
</dbReference>
<dbReference type="PANTHER" id="PTHR43761:SF1">
    <property type="entry name" value="D-ISOMER SPECIFIC 2-HYDROXYACID DEHYDROGENASE CATALYTIC DOMAIN-CONTAINING PROTEIN-RELATED"/>
    <property type="match status" value="1"/>
</dbReference>
<reference evidence="7 8" key="1">
    <citation type="submission" date="2018-08" db="EMBL/GenBank/DDBJ databases">
        <title>A genome reference for cultivated species of the human gut microbiota.</title>
        <authorList>
            <person name="Zou Y."/>
            <person name="Xue W."/>
            <person name="Luo G."/>
        </authorList>
    </citation>
    <scope>NUCLEOTIDE SEQUENCE [LARGE SCALE GENOMIC DNA]</scope>
    <source>
        <strain evidence="7 8">AM07-24</strain>
    </source>
</reference>
<dbReference type="InterPro" id="IPR050418">
    <property type="entry name" value="D-iso_2-hydroxyacid_DH_PdxB"/>
</dbReference>
<feature type="domain" description="D-isomer specific 2-hydroxyacid dehydrogenase catalytic" evidence="5">
    <location>
        <begin position="29"/>
        <end position="321"/>
    </location>
</feature>
<dbReference type="InterPro" id="IPR036291">
    <property type="entry name" value="NAD(P)-bd_dom_sf"/>
</dbReference>
<dbReference type="SUPFAM" id="SSF51735">
    <property type="entry name" value="NAD(P)-binding Rossmann-fold domains"/>
    <property type="match status" value="1"/>
</dbReference>
<dbReference type="EMBL" id="QRMS01000001">
    <property type="protein sequence ID" value="RHJ89486.1"/>
    <property type="molecule type" value="Genomic_DNA"/>
</dbReference>
<dbReference type="Pfam" id="PF02826">
    <property type="entry name" value="2-Hacid_dh_C"/>
    <property type="match status" value="1"/>
</dbReference>
<comment type="similarity">
    <text evidence="1 4">Belongs to the D-isomer specific 2-hydroxyacid dehydrogenase family.</text>
</comment>
<keyword evidence="2 4" id="KW-0560">Oxidoreductase</keyword>